<dbReference type="InterPro" id="IPR036390">
    <property type="entry name" value="WH_DNA-bd_sf"/>
</dbReference>
<dbReference type="InterPro" id="IPR036388">
    <property type="entry name" value="WH-like_DNA-bd_sf"/>
</dbReference>
<dbReference type="PROSITE" id="PS50905">
    <property type="entry name" value="FERRITIN_LIKE"/>
    <property type="match status" value="1"/>
</dbReference>
<dbReference type="Pfam" id="PF12802">
    <property type="entry name" value="MarR_2"/>
    <property type="match status" value="1"/>
</dbReference>
<evidence type="ECO:0000313" key="4">
    <source>
        <dbReference type="Proteomes" id="UP001174909"/>
    </source>
</evidence>
<dbReference type="AlphaFoldDB" id="A0AA35SKE0"/>
<evidence type="ECO:0000313" key="3">
    <source>
        <dbReference type="EMBL" id="CAI8030617.1"/>
    </source>
</evidence>
<dbReference type="InterPro" id="IPR000835">
    <property type="entry name" value="HTH_MarR-typ"/>
</dbReference>
<feature type="domain" description="Ferritin-like diiron" evidence="1">
    <location>
        <begin position="162"/>
        <end position="235"/>
    </location>
</feature>
<dbReference type="SMART" id="SM00347">
    <property type="entry name" value="HTH_MARR"/>
    <property type="match status" value="1"/>
</dbReference>
<dbReference type="InterPro" id="IPR039422">
    <property type="entry name" value="MarR/SlyA-like"/>
</dbReference>
<evidence type="ECO:0000259" key="2">
    <source>
        <dbReference type="PROSITE" id="PS50995"/>
    </source>
</evidence>
<dbReference type="InterPro" id="IPR009040">
    <property type="entry name" value="Ferritin-like_diiron"/>
</dbReference>
<dbReference type="PANTHER" id="PTHR33164">
    <property type="entry name" value="TRANSCRIPTIONAL REGULATOR, MARR FAMILY"/>
    <property type="match status" value="1"/>
</dbReference>
<proteinExistence type="predicted"/>
<dbReference type="PRINTS" id="PR00598">
    <property type="entry name" value="HTHMARR"/>
</dbReference>
<name>A0AA35SKE0_GEOBA</name>
<reference evidence="3" key="1">
    <citation type="submission" date="2023-03" db="EMBL/GenBank/DDBJ databases">
        <authorList>
            <person name="Steffen K."/>
            <person name="Cardenas P."/>
        </authorList>
    </citation>
    <scope>NUCLEOTIDE SEQUENCE</scope>
</reference>
<dbReference type="PANTHER" id="PTHR33164:SF89">
    <property type="entry name" value="MARR FAMILY REGULATORY PROTEIN"/>
    <property type="match status" value="1"/>
</dbReference>
<gene>
    <name evidence="3" type="ORF">GBAR_LOCUS17349</name>
</gene>
<dbReference type="GO" id="GO:0003700">
    <property type="term" value="F:DNA-binding transcription factor activity"/>
    <property type="evidence" value="ECO:0007669"/>
    <property type="project" value="InterPro"/>
</dbReference>
<feature type="domain" description="HTH marR-type" evidence="2">
    <location>
        <begin position="8"/>
        <end position="143"/>
    </location>
</feature>
<accession>A0AA35SKE0</accession>
<protein>
    <submittedName>
        <fullName evidence="3">Uncharacterized HTH-type transcriptional regulator YfiV</fullName>
    </submittedName>
</protein>
<dbReference type="EMBL" id="CASHTH010002487">
    <property type="protein sequence ID" value="CAI8030617.1"/>
    <property type="molecule type" value="Genomic_DNA"/>
</dbReference>
<dbReference type="PROSITE" id="PS50995">
    <property type="entry name" value="HTH_MARR_2"/>
    <property type="match status" value="1"/>
</dbReference>
<dbReference type="SUPFAM" id="SSF46785">
    <property type="entry name" value="Winged helix' DNA-binding domain"/>
    <property type="match status" value="1"/>
</dbReference>
<organism evidence="3 4">
    <name type="scientific">Geodia barretti</name>
    <name type="common">Barrett's horny sponge</name>
    <dbReference type="NCBI Taxonomy" id="519541"/>
    <lineage>
        <taxon>Eukaryota</taxon>
        <taxon>Metazoa</taxon>
        <taxon>Porifera</taxon>
        <taxon>Demospongiae</taxon>
        <taxon>Heteroscleromorpha</taxon>
        <taxon>Tetractinellida</taxon>
        <taxon>Astrophorina</taxon>
        <taxon>Geodiidae</taxon>
        <taxon>Geodia</taxon>
    </lineage>
</organism>
<dbReference type="Gene3D" id="1.10.10.10">
    <property type="entry name" value="Winged helix-like DNA-binding domain superfamily/Winged helix DNA-binding domain"/>
    <property type="match status" value="1"/>
</dbReference>
<dbReference type="Proteomes" id="UP001174909">
    <property type="component" value="Unassembled WGS sequence"/>
</dbReference>
<comment type="caution">
    <text evidence="3">The sequence shown here is derived from an EMBL/GenBank/DDBJ whole genome shotgun (WGS) entry which is preliminary data.</text>
</comment>
<sequence length="235" mass="27281">MSKYAENVMLIMRVMRHAQAAVKSRFVQQIVPKKLTIVQFNALLHLHWYGGESGMTISELGEHLGLAHSTVSGLVDRLERDGWTIRRKCDTDRRQNRIQLTEKSQQLFQDRSESATDFWHQTIGQLTSEEQEYLIQSLTRLKQVMEKPVWPSYDQLHPRDPGHVKKRLEAELDELAHAKLTSIGTRFILAQMAEQQNQHELAAYLKQVASEEIRHANRILDCLDMNKASRQRCLI</sequence>
<dbReference type="GO" id="GO:0006950">
    <property type="term" value="P:response to stress"/>
    <property type="evidence" value="ECO:0007669"/>
    <property type="project" value="TreeGrafter"/>
</dbReference>
<evidence type="ECO:0000259" key="1">
    <source>
        <dbReference type="PROSITE" id="PS50905"/>
    </source>
</evidence>
<keyword evidence="4" id="KW-1185">Reference proteome</keyword>